<organism evidence="2 3">
    <name type="scientific">Chryseobacterium oryzae</name>
    <dbReference type="NCBI Taxonomy" id="2929799"/>
    <lineage>
        <taxon>Bacteria</taxon>
        <taxon>Pseudomonadati</taxon>
        <taxon>Bacteroidota</taxon>
        <taxon>Flavobacteriia</taxon>
        <taxon>Flavobacteriales</taxon>
        <taxon>Weeksellaceae</taxon>
        <taxon>Chryseobacterium group</taxon>
        <taxon>Chryseobacterium</taxon>
    </lineage>
</organism>
<dbReference type="EMBL" id="CP094529">
    <property type="protein sequence ID" value="UOE37010.1"/>
    <property type="molecule type" value="Genomic_DNA"/>
</dbReference>
<sequence length="156" mass="18361">MKIIKNITIIILIIILSLIGFYKFITYDRNYEWAKLFYEVTENTLKNTEFKIIKTNSINIDSIKILPEKKIKLEIQKKLNKIGLMNYGNEYGEQVIVQNLKNTKSKLLKIKGFCVGDHLIAIEIEYSNLTKNEVNKLQDKFSQSFKNYKITWTNKS</sequence>
<feature type="transmembrane region" description="Helical" evidence="1">
    <location>
        <begin position="6"/>
        <end position="25"/>
    </location>
</feature>
<protein>
    <recommendedName>
        <fullName evidence="4">Lipoprotein</fullName>
    </recommendedName>
</protein>
<gene>
    <name evidence="2" type="ORF">MTP08_07990</name>
</gene>
<keyword evidence="1" id="KW-0472">Membrane</keyword>
<keyword evidence="1" id="KW-1133">Transmembrane helix</keyword>
<evidence type="ECO:0000313" key="3">
    <source>
        <dbReference type="Proteomes" id="UP000831068"/>
    </source>
</evidence>
<evidence type="ECO:0000313" key="2">
    <source>
        <dbReference type="EMBL" id="UOE37010.1"/>
    </source>
</evidence>
<evidence type="ECO:0008006" key="4">
    <source>
        <dbReference type="Google" id="ProtNLM"/>
    </source>
</evidence>
<proteinExistence type="predicted"/>
<dbReference type="RefSeq" id="WP_243575522.1">
    <property type="nucleotide sequence ID" value="NZ_CP094529.1"/>
</dbReference>
<keyword evidence="3" id="KW-1185">Reference proteome</keyword>
<accession>A0ABY4BCY3</accession>
<reference evidence="2 3" key="1">
    <citation type="submission" date="2022-03" db="EMBL/GenBank/DDBJ databases">
        <title>Chryseobacterium sp. isolated from the Andong Sikhe.</title>
        <authorList>
            <person name="Won M."/>
            <person name="Kim S.-J."/>
            <person name="Kwon S.-W."/>
        </authorList>
    </citation>
    <scope>NUCLEOTIDE SEQUENCE [LARGE SCALE GENOMIC DNA]</scope>
    <source>
        <strain evidence="2 3">ADR-1</strain>
    </source>
</reference>
<dbReference type="Proteomes" id="UP000831068">
    <property type="component" value="Chromosome"/>
</dbReference>
<name>A0ABY4BCY3_9FLAO</name>
<keyword evidence="1" id="KW-0812">Transmembrane</keyword>
<evidence type="ECO:0000256" key="1">
    <source>
        <dbReference type="SAM" id="Phobius"/>
    </source>
</evidence>